<dbReference type="GO" id="GO:0018189">
    <property type="term" value="P:pyrroloquinoline quinone biosynthetic process"/>
    <property type="evidence" value="ECO:0007669"/>
    <property type="project" value="UniProtKB-UniPathway"/>
</dbReference>
<protein>
    <recommendedName>
        <fullName evidence="3">Coenzyme PQQ synthesis protein A</fullName>
    </recommendedName>
</protein>
<keyword evidence="5" id="KW-1185">Reference proteome</keyword>
<evidence type="ECO:0000313" key="5">
    <source>
        <dbReference type="Proteomes" id="UP000272400"/>
    </source>
</evidence>
<comment type="pathway">
    <text evidence="1">Cofactor biosynthesis; pyrroloquinoline quinone biosynthesis.</text>
</comment>
<organism evidence="4 5">
    <name type="scientific">Actinocorallia herbida</name>
    <dbReference type="NCBI Taxonomy" id="58109"/>
    <lineage>
        <taxon>Bacteria</taxon>
        <taxon>Bacillati</taxon>
        <taxon>Actinomycetota</taxon>
        <taxon>Actinomycetes</taxon>
        <taxon>Streptosporangiales</taxon>
        <taxon>Thermomonosporaceae</taxon>
        <taxon>Actinocorallia</taxon>
    </lineage>
</organism>
<dbReference type="AlphaFoldDB" id="A0A3N1D0W4"/>
<dbReference type="InterPro" id="IPR011725">
    <property type="entry name" value="PQQ_synth_PqqA"/>
</dbReference>
<accession>A0A3N1D0W4</accession>
<evidence type="ECO:0000313" key="4">
    <source>
        <dbReference type="EMBL" id="ROO87173.1"/>
    </source>
</evidence>
<comment type="similarity">
    <text evidence="2">Belongs to the PqqA family.</text>
</comment>
<name>A0A3N1D0W4_9ACTN</name>
<reference evidence="4 5" key="1">
    <citation type="submission" date="2018-11" db="EMBL/GenBank/DDBJ databases">
        <title>Sequencing the genomes of 1000 actinobacteria strains.</title>
        <authorList>
            <person name="Klenk H.-P."/>
        </authorList>
    </citation>
    <scope>NUCLEOTIDE SEQUENCE [LARGE SCALE GENOMIC DNA]</scope>
    <source>
        <strain evidence="4 5">DSM 44254</strain>
    </source>
</reference>
<evidence type="ECO:0000256" key="3">
    <source>
        <dbReference type="ARBA" id="ARBA00015086"/>
    </source>
</evidence>
<proteinExistence type="inferred from homology"/>
<dbReference type="Proteomes" id="UP000272400">
    <property type="component" value="Unassembled WGS sequence"/>
</dbReference>
<dbReference type="NCBIfam" id="TIGR02107">
    <property type="entry name" value="PQQ_syn_pqqA"/>
    <property type="match status" value="1"/>
</dbReference>
<dbReference type="RefSeq" id="WP_123666491.1">
    <property type="nucleotide sequence ID" value="NZ_RJKE01000001.1"/>
</dbReference>
<comment type="caution">
    <text evidence="4">The sequence shown here is derived from an EMBL/GenBank/DDBJ whole genome shotgun (WGS) entry which is preliminary data.</text>
</comment>
<evidence type="ECO:0000256" key="1">
    <source>
        <dbReference type="ARBA" id="ARBA00004886"/>
    </source>
</evidence>
<dbReference type="EMBL" id="RJKE01000001">
    <property type="protein sequence ID" value="ROO87173.1"/>
    <property type="molecule type" value="Genomic_DNA"/>
</dbReference>
<gene>
    <name evidence="4" type="ORF">EDD29_4766</name>
</gene>
<evidence type="ECO:0000256" key="2">
    <source>
        <dbReference type="ARBA" id="ARBA00009325"/>
    </source>
</evidence>
<dbReference type="UniPathway" id="UPA00539"/>
<sequence length="43" mass="4951">MESTHGHSSRDRERGQKSVCWRSPGYEVIETSMEVTMYFGGKL</sequence>